<gene>
    <name evidence="1" type="ORF">ABT317_27615</name>
</gene>
<dbReference type="EMBL" id="JBEPCU010000589">
    <property type="protein sequence ID" value="MER6980636.1"/>
    <property type="molecule type" value="Genomic_DNA"/>
</dbReference>
<reference evidence="1 2" key="1">
    <citation type="submission" date="2024-06" db="EMBL/GenBank/DDBJ databases">
        <title>The Natural Products Discovery Center: Release of the First 8490 Sequenced Strains for Exploring Actinobacteria Biosynthetic Diversity.</title>
        <authorList>
            <person name="Kalkreuter E."/>
            <person name="Kautsar S.A."/>
            <person name="Yang D."/>
            <person name="Bader C.D."/>
            <person name="Teijaro C.N."/>
            <person name="Fluegel L."/>
            <person name="Davis C.M."/>
            <person name="Simpson J.R."/>
            <person name="Lauterbach L."/>
            <person name="Steele A.D."/>
            <person name="Gui C."/>
            <person name="Meng S."/>
            <person name="Li G."/>
            <person name="Viehrig K."/>
            <person name="Ye F."/>
            <person name="Su P."/>
            <person name="Kiefer A.F."/>
            <person name="Nichols A."/>
            <person name="Cepeda A.J."/>
            <person name="Yan W."/>
            <person name="Fan B."/>
            <person name="Jiang Y."/>
            <person name="Adhikari A."/>
            <person name="Zheng C.-J."/>
            <person name="Schuster L."/>
            <person name="Cowan T.M."/>
            <person name="Smanski M.J."/>
            <person name="Chevrette M.G."/>
            <person name="De Carvalho L.P.S."/>
            <person name="Shen B."/>
        </authorList>
    </citation>
    <scope>NUCLEOTIDE SEQUENCE [LARGE SCALE GENOMIC DNA]</scope>
    <source>
        <strain evidence="1 2">NPDC000634</strain>
    </source>
</reference>
<sequence>MEEKTGEVVSAALLAQRVGWCADLVAGMVGSILTEHWNAADVARLASGVDMTGRPLPSNAWMALRRLGWNAAPPEGIKVNDRVVRMAQEQAGRTLRSAHWCADVVAGIVTTWPNNPDRRNPQEWDAVRGAIEGGRDLPGSVIKGRTRQILAFLTAEDRLPADVFELEGVPRVARMLLLAACDGQQATITRDETNPRSVLLRLQLPARTSYRDWSWVAVPLAIPATVPAEGALHLPTLRMGGGRVYADLAFTHGVPKTARAGHMVALGVDWGLNTLLSAGAVRRGGEGRIRALGAGAQFRAAGVLAKQHRLRRLSEKLHTKTAQYERLKDGRERLQRTPDAVLEARNAVLAEELRRVNARRSHLNDALAVSAARWAVDQAIASGATVIYVEDLRSMEAKGMGRSLNARLSQQARGAIVHHMRHLAAEAG</sequence>
<name>A0ABV1W8Z3_9ACTN</name>
<feature type="non-terminal residue" evidence="1">
    <location>
        <position position="428"/>
    </location>
</feature>
<keyword evidence="2" id="KW-1185">Reference proteome</keyword>
<accession>A0ABV1W8Z3</accession>
<proteinExistence type="predicted"/>
<dbReference type="Proteomes" id="UP001458415">
    <property type="component" value="Unassembled WGS sequence"/>
</dbReference>
<protein>
    <submittedName>
        <fullName evidence="1">Transposase</fullName>
    </submittedName>
</protein>
<evidence type="ECO:0000313" key="2">
    <source>
        <dbReference type="Proteomes" id="UP001458415"/>
    </source>
</evidence>
<organism evidence="1 2">
    <name type="scientific">Streptomyces carpinensis</name>
    <dbReference type="NCBI Taxonomy" id="66369"/>
    <lineage>
        <taxon>Bacteria</taxon>
        <taxon>Bacillati</taxon>
        <taxon>Actinomycetota</taxon>
        <taxon>Actinomycetes</taxon>
        <taxon>Kitasatosporales</taxon>
        <taxon>Streptomycetaceae</taxon>
        <taxon>Streptomyces</taxon>
    </lineage>
</organism>
<comment type="caution">
    <text evidence="1">The sequence shown here is derived from an EMBL/GenBank/DDBJ whole genome shotgun (WGS) entry which is preliminary data.</text>
</comment>
<evidence type="ECO:0000313" key="1">
    <source>
        <dbReference type="EMBL" id="MER6980636.1"/>
    </source>
</evidence>